<reference evidence="2 3" key="1">
    <citation type="journal article" date="2024" name="G3 (Bethesda)">
        <title>Genome assembly of Hibiscus sabdariffa L. provides insights into metabolisms of medicinal natural products.</title>
        <authorList>
            <person name="Kim T."/>
        </authorList>
    </citation>
    <scope>NUCLEOTIDE SEQUENCE [LARGE SCALE GENOMIC DNA]</scope>
    <source>
        <strain evidence="2">TK-2024</strain>
        <tissue evidence="2">Old leaves</tissue>
    </source>
</reference>
<proteinExistence type="predicted"/>
<feature type="region of interest" description="Disordered" evidence="1">
    <location>
        <begin position="1"/>
        <end position="23"/>
    </location>
</feature>
<keyword evidence="3" id="KW-1185">Reference proteome</keyword>
<organism evidence="2 3">
    <name type="scientific">Hibiscus sabdariffa</name>
    <name type="common">roselle</name>
    <dbReference type="NCBI Taxonomy" id="183260"/>
    <lineage>
        <taxon>Eukaryota</taxon>
        <taxon>Viridiplantae</taxon>
        <taxon>Streptophyta</taxon>
        <taxon>Embryophyta</taxon>
        <taxon>Tracheophyta</taxon>
        <taxon>Spermatophyta</taxon>
        <taxon>Magnoliopsida</taxon>
        <taxon>eudicotyledons</taxon>
        <taxon>Gunneridae</taxon>
        <taxon>Pentapetalae</taxon>
        <taxon>rosids</taxon>
        <taxon>malvids</taxon>
        <taxon>Malvales</taxon>
        <taxon>Malvaceae</taxon>
        <taxon>Malvoideae</taxon>
        <taxon>Hibiscus</taxon>
    </lineage>
</organism>
<gene>
    <name evidence="2" type="ORF">V6N12_045440</name>
</gene>
<protein>
    <submittedName>
        <fullName evidence="2">Uncharacterized protein</fullName>
    </submittedName>
</protein>
<sequence length="194" mass="21386">MGDQENKTSIDANNVNHNEIEGQPQNENVAKNNVVVENVVDENLDVQDFVEGGSLVEALIEERCIIREDAIVGNLVVEEIGRDCRPVVQSRLHEESIYNLAMSMYKEDSVIEPETCLVDEGGFEGSSMLIVDSSDGSNDNVCLKALRRSKQSLKRPKVEAVDNLECEQQTVENVLVSNFGGEESAEESRLTVGT</sequence>
<evidence type="ECO:0000313" key="3">
    <source>
        <dbReference type="Proteomes" id="UP001472677"/>
    </source>
</evidence>
<comment type="caution">
    <text evidence="2">The sequence shown here is derived from an EMBL/GenBank/DDBJ whole genome shotgun (WGS) entry which is preliminary data.</text>
</comment>
<accession>A0ABR2G2X9</accession>
<dbReference type="EMBL" id="JBBPBM010000003">
    <property type="protein sequence ID" value="KAK8593358.1"/>
    <property type="molecule type" value="Genomic_DNA"/>
</dbReference>
<evidence type="ECO:0000256" key="1">
    <source>
        <dbReference type="SAM" id="MobiDB-lite"/>
    </source>
</evidence>
<name>A0ABR2G2X9_9ROSI</name>
<dbReference type="Proteomes" id="UP001472677">
    <property type="component" value="Unassembled WGS sequence"/>
</dbReference>
<evidence type="ECO:0000313" key="2">
    <source>
        <dbReference type="EMBL" id="KAK8593358.1"/>
    </source>
</evidence>